<keyword evidence="1 4" id="KW-0378">Hydrolase</keyword>
<dbReference type="Proteomes" id="UP001597458">
    <property type="component" value="Unassembled WGS sequence"/>
</dbReference>
<dbReference type="InterPro" id="IPR036452">
    <property type="entry name" value="Ribo_hydro-like"/>
</dbReference>
<proteinExistence type="predicted"/>
<organism evidence="4 5">
    <name type="scientific">Terrilactibacillus laevilacticus</name>
    <dbReference type="NCBI Taxonomy" id="1380157"/>
    <lineage>
        <taxon>Bacteria</taxon>
        <taxon>Bacillati</taxon>
        <taxon>Bacillota</taxon>
        <taxon>Bacilli</taxon>
        <taxon>Bacillales</taxon>
        <taxon>Bacillaceae</taxon>
        <taxon>Terrilactibacillus</taxon>
    </lineage>
</organism>
<dbReference type="GO" id="GO:0016787">
    <property type="term" value="F:hydrolase activity"/>
    <property type="evidence" value="ECO:0007669"/>
    <property type="project" value="UniProtKB-KW"/>
</dbReference>
<evidence type="ECO:0000256" key="1">
    <source>
        <dbReference type="ARBA" id="ARBA00022801"/>
    </source>
</evidence>
<dbReference type="InterPro" id="IPR023186">
    <property type="entry name" value="IUNH"/>
</dbReference>
<evidence type="ECO:0000313" key="5">
    <source>
        <dbReference type="Proteomes" id="UP001597458"/>
    </source>
</evidence>
<dbReference type="PANTHER" id="PTHR12304">
    <property type="entry name" value="INOSINE-URIDINE PREFERRING NUCLEOSIDE HYDROLASE"/>
    <property type="match status" value="1"/>
</dbReference>
<dbReference type="Gene3D" id="3.90.245.10">
    <property type="entry name" value="Ribonucleoside hydrolase-like"/>
    <property type="match status" value="1"/>
</dbReference>
<sequence>MQKVILDVDTGIDDALGIMLATESEELDILGITTVSGNVSLEQATRNTLKVLQLVGKENEINVYPGAFEPLIRKKFHEHRVHGNDGLGEALTDMELHARPSSKHAANFIIEQVHRYPKEVTLIMTAPLTNLVHVLKQDPTFARDIKRVIFMGGAAKTQGNVTPVAEFNIYADPEAAKIVFHSGIPLTMVGLDVTMKTLLHDYHVDELKGSRYYDFIHKSTQYYMNFRQFDEVITACPMHDPLAVGVAIDPTMIQTESLYVDVETESSLCDGQTVCDLRFQINQKENMDVALDVDSDRFISMLLHRLK</sequence>
<reference evidence="5" key="1">
    <citation type="journal article" date="2019" name="Int. J. Syst. Evol. Microbiol.">
        <title>The Global Catalogue of Microorganisms (GCM) 10K type strain sequencing project: providing services to taxonomists for standard genome sequencing and annotation.</title>
        <authorList>
            <consortium name="The Broad Institute Genomics Platform"/>
            <consortium name="The Broad Institute Genome Sequencing Center for Infectious Disease"/>
            <person name="Wu L."/>
            <person name="Ma J."/>
        </authorList>
    </citation>
    <scope>NUCLEOTIDE SEQUENCE [LARGE SCALE GENOMIC DNA]</scope>
    <source>
        <strain evidence="5">TISTR 2241</strain>
    </source>
</reference>
<dbReference type="PANTHER" id="PTHR12304:SF4">
    <property type="entry name" value="URIDINE NUCLEOSIDASE"/>
    <property type="match status" value="1"/>
</dbReference>
<evidence type="ECO:0000259" key="3">
    <source>
        <dbReference type="Pfam" id="PF01156"/>
    </source>
</evidence>
<dbReference type="Pfam" id="PF01156">
    <property type="entry name" value="IU_nuc_hydro"/>
    <property type="match status" value="1"/>
</dbReference>
<evidence type="ECO:0000313" key="4">
    <source>
        <dbReference type="EMBL" id="MFD2617629.1"/>
    </source>
</evidence>
<accession>A0ABW5PRW6</accession>
<comment type="caution">
    <text evidence="4">The sequence shown here is derived from an EMBL/GenBank/DDBJ whole genome shotgun (WGS) entry which is preliminary data.</text>
</comment>
<protein>
    <submittedName>
        <fullName evidence="4">Nucleoside hydrolase</fullName>
    </submittedName>
</protein>
<dbReference type="EMBL" id="JBHUMR010000013">
    <property type="protein sequence ID" value="MFD2617629.1"/>
    <property type="molecule type" value="Genomic_DNA"/>
</dbReference>
<dbReference type="SUPFAM" id="SSF53590">
    <property type="entry name" value="Nucleoside hydrolase"/>
    <property type="match status" value="1"/>
</dbReference>
<gene>
    <name evidence="4" type="ORF">ACFSTF_09970</name>
</gene>
<feature type="domain" description="Inosine/uridine-preferring nucleoside hydrolase" evidence="3">
    <location>
        <begin position="4"/>
        <end position="299"/>
    </location>
</feature>
<keyword evidence="2" id="KW-0326">Glycosidase</keyword>
<keyword evidence="5" id="KW-1185">Reference proteome</keyword>
<name>A0ABW5PRW6_9BACI</name>
<evidence type="ECO:0000256" key="2">
    <source>
        <dbReference type="ARBA" id="ARBA00023295"/>
    </source>
</evidence>
<dbReference type="RefSeq" id="WP_141190545.1">
    <property type="nucleotide sequence ID" value="NZ_JBHUMR010000013.1"/>
</dbReference>
<dbReference type="InterPro" id="IPR001910">
    <property type="entry name" value="Inosine/uridine_hydrolase_dom"/>
</dbReference>
<dbReference type="CDD" id="cd02650">
    <property type="entry name" value="nuc_hydro_CaPnhB"/>
    <property type="match status" value="1"/>
</dbReference>